<dbReference type="PANTHER" id="PTHR34561:SF1">
    <property type="entry name" value="NADH DEHYDROGENASE [UBIQUINONE] 1 ALPHA SUBCOMPLEX ASSEMBLY FACTOR 8"/>
    <property type="match status" value="1"/>
</dbReference>
<accession>A0A3M7KVW5</accession>
<evidence type="ECO:0000313" key="2">
    <source>
        <dbReference type="Proteomes" id="UP000279271"/>
    </source>
</evidence>
<proteinExistence type="predicted"/>
<protein>
    <recommendedName>
        <fullName evidence="3">IMS import disulfide relay-system CHCH-CHCH-like Cx9C domain-containing protein</fullName>
    </recommendedName>
</protein>
<reference evidence="2" key="1">
    <citation type="journal article" date="2018" name="Algal Res.">
        <title>Characterization of plant carbon substrate utilization by Auxenochlorella protothecoides.</title>
        <authorList>
            <person name="Vogler B.W."/>
            <person name="Starkenburg S.R."/>
            <person name="Sudasinghe N."/>
            <person name="Schambach J.Y."/>
            <person name="Rollin J.A."/>
            <person name="Pattathil S."/>
            <person name="Barry A.N."/>
        </authorList>
    </citation>
    <scope>NUCLEOTIDE SEQUENCE [LARGE SCALE GENOMIC DNA]</scope>
    <source>
        <strain evidence="2">UTEX 25</strain>
    </source>
</reference>
<dbReference type="GO" id="GO:0032981">
    <property type="term" value="P:mitochondrial respiratory chain complex I assembly"/>
    <property type="evidence" value="ECO:0007669"/>
    <property type="project" value="InterPro"/>
</dbReference>
<dbReference type="AlphaFoldDB" id="A0A3M7KVW5"/>
<organism evidence="1 2">
    <name type="scientific">Auxenochlorella protothecoides</name>
    <name type="common">Green microalga</name>
    <name type="synonym">Chlorella protothecoides</name>
    <dbReference type="NCBI Taxonomy" id="3075"/>
    <lineage>
        <taxon>Eukaryota</taxon>
        <taxon>Viridiplantae</taxon>
        <taxon>Chlorophyta</taxon>
        <taxon>core chlorophytes</taxon>
        <taxon>Trebouxiophyceae</taxon>
        <taxon>Chlorellales</taxon>
        <taxon>Chlorellaceae</taxon>
        <taxon>Auxenochlorella</taxon>
    </lineage>
</organism>
<dbReference type="InterPro" id="IPR034595">
    <property type="entry name" value="NDUFAF8"/>
</dbReference>
<evidence type="ECO:0000313" key="1">
    <source>
        <dbReference type="EMBL" id="RMZ54621.1"/>
    </source>
</evidence>
<sequence>MSGLARDRFPAAISAGLLSCSKEAAVYGGCIKTLLPEVERGVCDQEFQILKSCMRAALRHALAKSS</sequence>
<dbReference type="Proteomes" id="UP000279271">
    <property type="component" value="Unassembled WGS sequence"/>
</dbReference>
<dbReference type="PROSITE" id="PS51257">
    <property type="entry name" value="PROKAR_LIPOPROTEIN"/>
    <property type="match status" value="1"/>
</dbReference>
<comment type="caution">
    <text evidence="1">The sequence shown here is derived from an EMBL/GenBank/DDBJ whole genome shotgun (WGS) entry which is preliminary data.</text>
</comment>
<name>A0A3M7KVW5_AUXPR</name>
<evidence type="ECO:0008006" key="3">
    <source>
        <dbReference type="Google" id="ProtNLM"/>
    </source>
</evidence>
<dbReference type="GO" id="GO:0005739">
    <property type="term" value="C:mitochondrion"/>
    <property type="evidence" value="ECO:0007669"/>
    <property type="project" value="InterPro"/>
</dbReference>
<gene>
    <name evidence="1" type="ORF">APUTEX25_002207</name>
</gene>
<dbReference type="EMBL" id="QOKY01000175">
    <property type="protein sequence ID" value="RMZ54621.1"/>
    <property type="molecule type" value="Genomic_DNA"/>
</dbReference>
<dbReference type="PANTHER" id="PTHR34561">
    <property type="entry name" value="NADH DEHYDROGENASE [UBIQUINONE] 1 ALPHA SUBCOMPLEX ASSEMBLY FACTOR 8"/>
    <property type="match status" value="1"/>
</dbReference>